<dbReference type="PANTHER" id="PTHR47036">
    <property type="entry name" value="COBALT-FACTOR III C(17)-METHYLTRANSFERASE-RELATED"/>
    <property type="match status" value="1"/>
</dbReference>
<keyword evidence="3 9" id="KW-0489">Methyltransferase</keyword>
<sequence length="611" mass="65404">MEVNPPIAIILLNESGRSTANQLQALFPEALVHGLTGRVEQADLSFQQTALHLQELFRTKTPIIGICASAILIRCLAPVLSDKLIEPAVVAVADDGMNIVPLLGGHHGANDLAKEIAAALKGHAAVTTASDVHYDIALDSPPEGLAIANPQHLKSFMGALLSGGKIKLVGHHDWIAHSNLPFSDEGQLSIEITTKSRNGNDHSLIFHPKTLSVGVGCERNTDPAELIELVKTVLDENHLSPLSVGCVSSIDVKSDEFAVHSVARHFGMAPRFFDAEQLEKEAPRLKTPSDVVFAEVGCHGVSEGAALAAAGEKGSLIVAKNKSKRATTAIALAPMPLNSEKIGSIQGKLSVIGMGPGQDPWRTPEASSLIAEATDLVAYGLYLDLLGTSIAGKIRHDYGLGEEETRVRAALDLAAEGKNVALISSGDIGIYAMATLVFELIDREKQTNWDRLEIQVTPGISALQAAAARAGAPLGHDFCTISLSDLLTPWEVIERRIEAAASGDFVISFYNPVSLKRRTQLHAAKEILLRHRPKSTPVIIARNLGRDTENVSFVPLVELDPEKVDMLTLVMVGSSESQITETNSGNKRWVYTPRGYAGKMDISTLKTGTQE</sequence>
<evidence type="ECO:0000259" key="8">
    <source>
        <dbReference type="Pfam" id="PF11760"/>
    </source>
</evidence>
<evidence type="ECO:0000256" key="2">
    <source>
        <dbReference type="ARBA" id="ARBA00022573"/>
    </source>
</evidence>
<dbReference type="NCBIfam" id="TIGR01466">
    <property type="entry name" value="cobJ_cbiH"/>
    <property type="match status" value="1"/>
</dbReference>
<evidence type="ECO:0000259" key="7">
    <source>
        <dbReference type="Pfam" id="PF01890"/>
    </source>
</evidence>
<reference evidence="9" key="1">
    <citation type="submission" date="2022-06" db="EMBL/GenBank/DDBJ databases">
        <title>Sneathiella actinostolidae sp. nov., isolated from a sea anemonein the Western Pacific Ocean.</title>
        <authorList>
            <person name="Wei M.J."/>
        </authorList>
    </citation>
    <scope>NUCLEOTIDE SEQUENCE</scope>
    <source>
        <strain evidence="9">PHK-P5</strain>
    </source>
</reference>
<comment type="pathway">
    <text evidence="1">Cofactor biosynthesis; adenosylcobalamin biosynthesis.</text>
</comment>
<dbReference type="InterPro" id="IPR035996">
    <property type="entry name" value="4pyrrol_Methylase_sf"/>
</dbReference>
<protein>
    <submittedName>
        <fullName evidence="9">Precorrin-3B C(17)-methyltransferase</fullName>
        <ecNumber evidence="9">2.1.1.131</ecNumber>
    </submittedName>
</protein>
<dbReference type="EMBL" id="CP098747">
    <property type="protein sequence ID" value="USG62298.1"/>
    <property type="molecule type" value="Genomic_DNA"/>
</dbReference>
<dbReference type="Proteomes" id="UP001056291">
    <property type="component" value="Chromosome"/>
</dbReference>
<dbReference type="InterPro" id="IPR021744">
    <property type="entry name" value="CbiG_N"/>
</dbReference>
<evidence type="ECO:0000259" key="6">
    <source>
        <dbReference type="Pfam" id="PF00590"/>
    </source>
</evidence>
<dbReference type="InterPro" id="IPR006363">
    <property type="entry name" value="Cbl_synth_CobJ/CibH_dom"/>
</dbReference>
<keyword evidence="5" id="KW-0949">S-adenosyl-L-methionine</keyword>
<feature type="domain" description="Tetrapyrrole methylase" evidence="6">
    <location>
        <begin position="348"/>
        <end position="559"/>
    </location>
</feature>
<proteinExistence type="predicted"/>
<dbReference type="Gene3D" id="3.40.50.11220">
    <property type="match status" value="1"/>
</dbReference>
<dbReference type="Gene3D" id="3.40.1010.10">
    <property type="entry name" value="Cobalt-precorrin-4 Transmethylase, Domain 1"/>
    <property type="match status" value="1"/>
</dbReference>
<dbReference type="PANTHER" id="PTHR47036:SF1">
    <property type="entry name" value="COBALT-FACTOR III C(17)-METHYLTRANSFERASE-RELATED"/>
    <property type="match status" value="1"/>
</dbReference>
<dbReference type="Pfam" id="PF01890">
    <property type="entry name" value="CbiG_C"/>
    <property type="match status" value="1"/>
</dbReference>
<dbReference type="InterPro" id="IPR002750">
    <property type="entry name" value="CobE/GbiG_C"/>
</dbReference>
<accession>A0ABY4W5I1</accession>
<organism evidence="9 10">
    <name type="scientific">Sneathiella marina</name>
    <dbReference type="NCBI Taxonomy" id="2950108"/>
    <lineage>
        <taxon>Bacteria</taxon>
        <taxon>Pseudomonadati</taxon>
        <taxon>Pseudomonadota</taxon>
        <taxon>Alphaproteobacteria</taxon>
        <taxon>Sneathiellales</taxon>
        <taxon>Sneathiellaceae</taxon>
        <taxon>Sneathiella</taxon>
    </lineage>
</organism>
<dbReference type="InterPro" id="IPR014777">
    <property type="entry name" value="4pyrrole_Mease_sub1"/>
</dbReference>
<evidence type="ECO:0000256" key="3">
    <source>
        <dbReference type="ARBA" id="ARBA00022603"/>
    </source>
</evidence>
<dbReference type="SUPFAM" id="SSF53790">
    <property type="entry name" value="Tetrapyrrole methylase"/>
    <property type="match status" value="1"/>
</dbReference>
<dbReference type="Gene3D" id="3.30.420.180">
    <property type="entry name" value="CobE/GbiG C-terminal domain"/>
    <property type="match status" value="1"/>
</dbReference>
<evidence type="ECO:0000313" key="9">
    <source>
        <dbReference type="EMBL" id="USG62298.1"/>
    </source>
</evidence>
<dbReference type="GO" id="GO:0032259">
    <property type="term" value="P:methylation"/>
    <property type="evidence" value="ECO:0007669"/>
    <property type="project" value="UniProtKB-KW"/>
</dbReference>
<dbReference type="InterPro" id="IPR036518">
    <property type="entry name" value="CobE/GbiG_C_sf"/>
</dbReference>
<dbReference type="GO" id="GO:0030789">
    <property type="term" value="F:precorrin-3B C17-methyltransferase activity"/>
    <property type="evidence" value="ECO:0007669"/>
    <property type="project" value="UniProtKB-EC"/>
</dbReference>
<name>A0ABY4W5I1_9PROT</name>
<keyword evidence="4 9" id="KW-0808">Transferase</keyword>
<dbReference type="InterPro" id="IPR000878">
    <property type="entry name" value="4pyrrol_Mease"/>
</dbReference>
<dbReference type="SUPFAM" id="SSF159664">
    <property type="entry name" value="CobE/GbiG C-terminal domain-like"/>
    <property type="match status" value="1"/>
</dbReference>
<feature type="domain" description="Cobalamin synthesis G N-terminal" evidence="8">
    <location>
        <begin position="52"/>
        <end position="131"/>
    </location>
</feature>
<dbReference type="Gene3D" id="3.30.950.10">
    <property type="entry name" value="Methyltransferase, Cobalt-precorrin-4 Transmethylase, Domain 2"/>
    <property type="match status" value="1"/>
</dbReference>
<keyword evidence="2" id="KW-0169">Cobalamin biosynthesis</keyword>
<dbReference type="EC" id="2.1.1.131" evidence="9"/>
<gene>
    <name evidence="9" type="primary">cobJ</name>
    <name evidence="9" type="ORF">NBZ79_04810</name>
</gene>
<evidence type="ECO:0000256" key="5">
    <source>
        <dbReference type="ARBA" id="ARBA00022691"/>
    </source>
</evidence>
<keyword evidence="10" id="KW-1185">Reference proteome</keyword>
<dbReference type="InterPro" id="IPR051810">
    <property type="entry name" value="Precorrin_MeTrfase"/>
</dbReference>
<evidence type="ECO:0000256" key="4">
    <source>
        <dbReference type="ARBA" id="ARBA00022679"/>
    </source>
</evidence>
<dbReference type="SUPFAM" id="SSF159672">
    <property type="entry name" value="CbiG N-terminal domain-like"/>
    <property type="match status" value="1"/>
</dbReference>
<dbReference type="InterPro" id="IPR038029">
    <property type="entry name" value="GbiG_N_sf"/>
</dbReference>
<evidence type="ECO:0000256" key="1">
    <source>
        <dbReference type="ARBA" id="ARBA00004953"/>
    </source>
</evidence>
<dbReference type="CDD" id="cd11646">
    <property type="entry name" value="Precorrin_3B_C17_MT"/>
    <property type="match status" value="1"/>
</dbReference>
<evidence type="ECO:0000313" key="10">
    <source>
        <dbReference type="Proteomes" id="UP001056291"/>
    </source>
</evidence>
<dbReference type="Pfam" id="PF00590">
    <property type="entry name" value="TP_methylase"/>
    <property type="match status" value="1"/>
</dbReference>
<dbReference type="InterPro" id="IPR014776">
    <property type="entry name" value="4pyrrole_Mease_sub2"/>
</dbReference>
<dbReference type="RefSeq" id="WP_251935967.1">
    <property type="nucleotide sequence ID" value="NZ_CP098747.1"/>
</dbReference>
<dbReference type="Pfam" id="PF11760">
    <property type="entry name" value="CbiG_N"/>
    <property type="match status" value="1"/>
</dbReference>
<feature type="domain" description="CobE/GbiG C-terminal" evidence="7">
    <location>
        <begin position="211"/>
        <end position="331"/>
    </location>
</feature>